<dbReference type="EC" id="3.1.1.61" evidence="2"/>
<proteinExistence type="predicted"/>
<evidence type="ECO:0000313" key="7">
    <source>
        <dbReference type="Proteomes" id="UP000762110"/>
    </source>
</evidence>
<protein>
    <recommendedName>
        <fullName evidence="2">protein-glutamate methylesterase</fullName>
        <ecNumber evidence="2">3.1.1.61</ecNumber>
    </recommendedName>
</protein>
<evidence type="ECO:0000259" key="5">
    <source>
        <dbReference type="PROSITE" id="PS50122"/>
    </source>
</evidence>
<comment type="catalytic activity">
    <reaction evidence="3">
        <text>[protein]-L-glutamate 5-O-methyl ester + H2O = L-glutamyl-[protein] + methanol + H(+)</text>
        <dbReference type="Rhea" id="RHEA:23236"/>
        <dbReference type="Rhea" id="RHEA-COMP:10208"/>
        <dbReference type="Rhea" id="RHEA-COMP:10311"/>
        <dbReference type="ChEBI" id="CHEBI:15377"/>
        <dbReference type="ChEBI" id="CHEBI:15378"/>
        <dbReference type="ChEBI" id="CHEBI:17790"/>
        <dbReference type="ChEBI" id="CHEBI:29973"/>
        <dbReference type="ChEBI" id="CHEBI:82795"/>
        <dbReference type="EC" id="3.1.1.61"/>
    </reaction>
</comment>
<dbReference type="Proteomes" id="UP000762110">
    <property type="component" value="Unassembled WGS sequence"/>
</dbReference>
<dbReference type="SUPFAM" id="SSF52738">
    <property type="entry name" value="Methylesterase CheB, C-terminal domain"/>
    <property type="match status" value="1"/>
</dbReference>
<dbReference type="PANTHER" id="PTHR42872:SF3">
    <property type="entry name" value="PROTEIN-GLUTAMATE METHYLESTERASE_PROTEIN-GLUTAMINE GLUTAMINASE 1"/>
    <property type="match status" value="1"/>
</dbReference>
<dbReference type="PANTHER" id="PTHR42872">
    <property type="entry name" value="PROTEIN-GLUTAMATE METHYLESTERASE/PROTEIN-GLUTAMINE GLUTAMINASE"/>
    <property type="match status" value="1"/>
</dbReference>
<dbReference type="InterPro" id="IPR035909">
    <property type="entry name" value="CheB_C"/>
</dbReference>
<organism evidence="6 7">
    <name type="scientific">Pedobacter boryungensis</name>
    <dbReference type="NCBI Taxonomy" id="869962"/>
    <lineage>
        <taxon>Bacteria</taxon>
        <taxon>Pseudomonadati</taxon>
        <taxon>Bacteroidota</taxon>
        <taxon>Sphingobacteriia</taxon>
        <taxon>Sphingobacteriales</taxon>
        <taxon>Sphingobacteriaceae</taxon>
        <taxon>Pedobacter</taxon>
    </lineage>
</organism>
<dbReference type="InterPro" id="IPR000673">
    <property type="entry name" value="Sig_transdc_resp-reg_Me-estase"/>
</dbReference>
<keyword evidence="7" id="KW-1185">Reference proteome</keyword>
<gene>
    <name evidence="6" type="ORF">HQN85_06765</name>
</gene>
<evidence type="ECO:0000256" key="2">
    <source>
        <dbReference type="ARBA" id="ARBA00039140"/>
    </source>
</evidence>
<evidence type="ECO:0000256" key="3">
    <source>
        <dbReference type="ARBA" id="ARBA00048267"/>
    </source>
</evidence>
<feature type="domain" description="CheB-type methylesterase" evidence="5">
    <location>
        <begin position="1"/>
        <end position="187"/>
    </location>
</feature>
<evidence type="ECO:0000256" key="1">
    <source>
        <dbReference type="ARBA" id="ARBA00022801"/>
    </source>
</evidence>
<sequence length="187" mass="20359">MKNCNALVIGGSAGSLEVLIKVLPKIDINIPFPIIIVVHRKQGTDSLLSELLSTKTALIVKEIEEKESVLPGTIYIVPSDYHLLIEKNLTFSLDYSEKVNYSRPSIDVTFQSAAEVYGDKLVCLLLSGSNSDGVNGLITVKNYGGETAVQDPLTAQVNYMPAQAILKANIDKVLKIDEMSDYINSLS</sequence>
<dbReference type="Gene3D" id="3.40.50.180">
    <property type="entry name" value="Methylesterase CheB, C-terminal domain"/>
    <property type="match status" value="1"/>
</dbReference>
<dbReference type="EMBL" id="JABMKV010000002">
    <property type="protein sequence ID" value="NQX31418.1"/>
    <property type="molecule type" value="Genomic_DNA"/>
</dbReference>
<dbReference type="RefSeq" id="WP_173270480.1">
    <property type="nucleotide sequence ID" value="NZ_JABMKV010000002.1"/>
</dbReference>
<keyword evidence="1 4" id="KW-0378">Hydrolase</keyword>
<dbReference type="CDD" id="cd16433">
    <property type="entry name" value="CheB"/>
    <property type="match status" value="1"/>
</dbReference>
<dbReference type="Pfam" id="PF01339">
    <property type="entry name" value="CheB_methylest"/>
    <property type="match status" value="1"/>
</dbReference>
<name>A0ABX2DDA6_9SPHI</name>
<accession>A0ABX2DDA6</accession>
<evidence type="ECO:0000313" key="6">
    <source>
        <dbReference type="EMBL" id="NQX31418.1"/>
    </source>
</evidence>
<reference evidence="6 7" key="1">
    <citation type="submission" date="2020-05" db="EMBL/GenBank/DDBJ databases">
        <title>Description of Pedobacter foliorum sp. nov.</title>
        <authorList>
            <person name="Qi S."/>
            <person name="Carlier A."/>
            <person name="Cnockaert M."/>
            <person name="Vandamme P."/>
        </authorList>
    </citation>
    <scope>NUCLEOTIDE SEQUENCE [LARGE SCALE GENOMIC DNA]</scope>
    <source>
        <strain evidence="6 7">LMG 31300</strain>
    </source>
</reference>
<keyword evidence="4" id="KW-0145">Chemotaxis</keyword>
<evidence type="ECO:0000256" key="4">
    <source>
        <dbReference type="PROSITE-ProRule" id="PRU00050"/>
    </source>
</evidence>
<feature type="active site" evidence="4">
    <location>
        <position position="39"/>
    </location>
</feature>
<feature type="active site" evidence="4">
    <location>
        <position position="12"/>
    </location>
</feature>
<feature type="active site" evidence="4">
    <location>
        <position position="132"/>
    </location>
</feature>
<dbReference type="PROSITE" id="PS50122">
    <property type="entry name" value="CHEB"/>
    <property type="match status" value="1"/>
</dbReference>
<comment type="caution">
    <text evidence="6">The sequence shown here is derived from an EMBL/GenBank/DDBJ whole genome shotgun (WGS) entry which is preliminary data.</text>
</comment>